<dbReference type="Proteomes" id="UP001303473">
    <property type="component" value="Unassembled WGS sequence"/>
</dbReference>
<feature type="transmembrane region" description="Helical" evidence="1">
    <location>
        <begin position="6"/>
        <end position="26"/>
    </location>
</feature>
<protein>
    <recommendedName>
        <fullName evidence="4">Serum paraoxonase/arylesterase family protein</fullName>
    </recommendedName>
</protein>
<keyword evidence="1" id="KW-0812">Transmembrane</keyword>
<comment type="caution">
    <text evidence="2">The sequence shown here is derived from an EMBL/GenBank/DDBJ whole genome shotgun (WGS) entry which is preliminary data.</text>
</comment>
<dbReference type="InterPro" id="IPR011042">
    <property type="entry name" value="6-blade_b-propeller_TolB-like"/>
</dbReference>
<dbReference type="SUPFAM" id="SSF63829">
    <property type="entry name" value="Calcium-dependent phosphotriesterase"/>
    <property type="match status" value="1"/>
</dbReference>
<evidence type="ECO:0000313" key="2">
    <source>
        <dbReference type="EMBL" id="KAK3936640.1"/>
    </source>
</evidence>
<keyword evidence="1" id="KW-0472">Membrane</keyword>
<reference evidence="3" key="1">
    <citation type="journal article" date="2023" name="Mol. Phylogenet. Evol.">
        <title>Genome-scale phylogeny and comparative genomics of the fungal order Sordariales.</title>
        <authorList>
            <person name="Hensen N."/>
            <person name="Bonometti L."/>
            <person name="Westerberg I."/>
            <person name="Brannstrom I.O."/>
            <person name="Guillou S."/>
            <person name="Cros-Aarteil S."/>
            <person name="Calhoun S."/>
            <person name="Haridas S."/>
            <person name="Kuo A."/>
            <person name="Mondo S."/>
            <person name="Pangilinan J."/>
            <person name="Riley R."/>
            <person name="LaButti K."/>
            <person name="Andreopoulos B."/>
            <person name="Lipzen A."/>
            <person name="Chen C."/>
            <person name="Yan M."/>
            <person name="Daum C."/>
            <person name="Ng V."/>
            <person name="Clum A."/>
            <person name="Steindorff A."/>
            <person name="Ohm R.A."/>
            <person name="Martin F."/>
            <person name="Silar P."/>
            <person name="Natvig D.O."/>
            <person name="Lalanne C."/>
            <person name="Gautier V."/>
            <person name="Ament-Velasquez S.L."/>
            <person name="Kruys A."/>
            <person name="Hutchinson M.I."/>
            <person name="Powell A.J."/>
            <person name="Barry K."/>
            <person name="Miller A.N."/>
            <person name="Grigoriev I.V."/>
            <person name="Debuchy R."/>
            <person name="Gladieux P."/>
            <person name="Hiltunen Thoren M."/>
            <person name="Johannesson H."/>
        </authorList>
    </citation>
    <scope>NUCLEOTIDE SEQUENCE [LARGE SCALE GENOMIC DNA]</scope>
    <source>
        <strain evidence="3">CBS 340.73</strain>
    </source>
</reference>
<accession>A0AAN6MZZ0</accession>
<evidence type="ECO:0000313" key="3">
    <source>
        <dbReference type="Proteomes" id="UP001303473"/>
    </source>
</evidence>
<name>A0AAN6MZZ0_9PEZI</name>
<evidence type="ECO:0000256" key="1">
    <source>
        <dbReference type="SAM" id="Phobius"/>
    </source>
</evidence>
<dbReference type="AlphaFoldDB" id="A0AAN6MZZ0"/>
<evidence type="ECO:0008006" key="4">
    <source>
        <dbReference type="Google" id="ProtNLM"/>
    </source>
</evidence>
<gene>
    <name evidence="2" type="ORF">QBC46DRAFT_452578</name>
</gene>
<proteinExistence type="predicted"/>
<dbReference type="Gene3D" id="2.120.10.30">
    <property type="entry name" value="TolB, C-terminal domain"/>
    <property type="match status" value="1"/>
</dbReference>
<dbReference type="EMBL" id="MU853877">
    <property type="protein sequence ID" value="KAK3936640.1"/>
    <property type="molecule type" value="Genomic_DNA"/>
</dbReference>
<dbReference type="InterPro" id="IPR051288">
    <property type="entry name" value="Serum_paraoxonase/arylesterase"/>
</dbReference>
<keyword evidence="3" id="KW-1185">Reference proteome</keyword>
<organism evidence="2 3">
    <name type="scientific">Diplogelasinospora grovesii</name>
    <dbReference type="NCBI Taxonomy" id="303347"/>
    <lineage>
        <taxon>Eukaryota</taxon>
        <taxon>Fungi</taxon>
        <taxon>Dikarya</taxon>
        <taxon>Ascomycota</taxon>
        <taxon>Pezizomycotina</taxon>
        <taxon>Sordariomycetes</taxon>
        <taxon>Sordariomycetidae</taxon>
        <taxon>Sordariales</taxon>
        <taxon>Diplogelasinosporaceae</taxon>
        <taxon>Diplogelasinospora</taxon>
    </lineage>
</organism>
<dbReference type="PANTHER" id="PTHR11799">
    <property type="entry name" value="PARAOXONASE"/>
    <property type="match status" value="1"/>
</dbReference>
<keyword evidence="1" id="KW-1133">Transmembrane helix</keyword>
<dbReference type="PANTHER" id="PTHR11799:SF12">
    <property type="entry name" value="PARAOXONASE-RELATED"/>
    <property type="match status" value="1"/>
</dbReference>
<sequence length="445" mass="48840">MKSSSLFASSLAGALIALITYLYYGFSVNRTVTVMGVMRKPGNTHIQQEVVYIADTTHCEDLHYHAPSNTLFTACEDNAATRFSWFPPLAVFDDPELAAKSQGSIHVIDPNTKKSRRLVFENFEDPFSTHGIDVIPDRERPDGEAVYIFAVNHTPNPERPPDNVVGKKGEWRKARSQIEVFHHVIGSPSIRHIRSIWHPLIRTPNDIFASTATSIFVTNDHHYTEGLMRAVEDMYHGAKWTEVVHIQLDPSVLTGSSSAANGDPMAGVKVTIVIPGMHNCNGMGHGRSAGEVLVVSCTSGTLHIGELSSDPAEARPIKLVGSVQFDSLIDNPNYFSDPFASSSLRDHSGFVLPGLTRAIELENQKQDPSAKIAVMVWLAKPSISQNGKVSWEKRLLFEDDGSRISSTSAAVILPIDPEQEGGQRRAWLYATGFLSGNMIAVKVDL</sequence>